<dbReference type="AlphaFoldDB" id="A0A1F5GD00"/>
<protein>
    <recommendedName>
        <fullName evidence="4">Phage holin family protein</fullName>
    </recommendedName>
</protein>
<name>A0A1F5GD00_9BACT</name>
<feature type="transmembrane region" description="Helical" evidence="1">
    <location>
        <begin position="36"/>
        <end position="57"/>
    </location>
</feature>
<organism evidence="2 3">
    <name type="scientific">Candidatus Curtissbacteria bacterium RIFCSPHIGHO2_02_FULL_42_15</name>
    <dbReference type="NCBI Taxonomy" id="1797716"/>
    <lineage>
        <taxon>Bacteria</taxon>
        <taxon>Candidatus Curtissiibacteriota</taxon>
    </lineage>
</organism>
<accession>A0A1F5GD00</accession>
<reference evidence="2 3" key="1">
    <citation type="journal article" date="2016" name="Nat. Commun.">
        <title>Thousands of microbial genomes shed light on interconnected biogeochemical processes in an aquifer system.</title>
        <authorList>
            <person name="Anantharaman K."/>
            <person name="Brown C.T."/>
            <person name="Hug L.A."/>
            <person name="Sharon I."/>
            <person name="Castelle C.J."/>
            <person name="Probst A.J."/>
            <person name="Thomas B.C."/>
            <person name="Singh A."/>
            <person name="Wilkins M.J."/>
            <person name="Karaoz U."/>
            <person name="Brodie E.L."/>
            <person name="Williams K.H."/>
            <person name="Hubbard S.S."/>
            <person name="Banfield J.F."/>
        </authorList>
    </citation>
    <scope>NUCLEOTIDE SEQUENCE [LARGE SCALE GENOMIC DNA]</scope>
</reference>
<proteinExistence type="predicted"/>
<keyword evidence="1" id="KW-1133">Transmembrane helix</keyword>
<evidence type="ECO:0000313" key="3">
    <source>
        <dbReference type="Proteomes" id="UP000177124"/>
    </source>
</evidence>
<sequence length="133" mass="14361">MRHYLKALVIAATTLYIAQMAVPTISVGTGVKNYALVVGAIFLIAQIINPIFSLVLLPINHLTFGLVMFVLNIALFFGLINFLPGFTVGSFDFPGATVDGIILPAINFNQTSTVILAAFVIALVQKILHIIFE</sequence>
<gene>
    <name evidence="2" type="ORF">A3D07_03870</name>
</gene>
<feature type="transmembrane region" description="Helical" evidence="1">
    <location>
        <begin position="64"/>
        <end position="83"/>
    </location>
</feature>
<keyword evidence="1" id="KW-0472">Membrane</keyword>
<comment type="caution">
    <text evidence="2">The sequence shown here is derived from an EMBL/GenBank/DDBJ whole genome shotgun (WGS) entry which is preliminary data.</text>
</comment>
<dbReference type="Proteomes" id="UP000177124">
    <property type="component" value="Unassembled WGS sequence"/>
</dbReference>
<dbReference type="InterPro" id="IPR007165">
    <property type="entry name" value="Phage_holin_4_2"/>
</dbReference>
<dbReference type="Pfam" id="PF04020">
    <property type="entry name" value="Phage_holin_4_2"/>
    <property type="match status" value="1"/>
</dbReference>
<evidence type="ECO:0000256" key="1">
    <source>
        <dbReference type="SAM" id="Phobius"/>
    </source>
</evidence>
<dbReference type="EMBL" id="MFBF01000066">
    <property type="protein sequence ID" value="OGD89739.1"/>
    <property type="molecule type" value="Genomic_DNA"/>
</dbReference>
<evidence type="ECO:0008006" key="4">
    <source>
        <dbReference type="Google" id="ProtNLM"/>
    </source>
</evidence>
<dbReference type="STRING" id="1797716.A3D07_03870"/>
<evidence type="ECO:0000313" key="2">
    <source>
        <dbReference type="EMBL" id="OGD89739.1"/>
    </source>
</evidence>
<keyword evidence="1" id="KW-0812">Transmembrane</keyword>